<dbReference type="eggNOG" id="ENOG5033SM9">
    <property type="taxonomic scope" value="Bacteria"/>
</dbReference>
<dbReference type="EMBL" id="CP002665">
    <property type="protein sequence ID" value="AEI13418.1"/>
    <property type="molecule type" value="Genomic_DNA"/>
</dbReference>
<dbReference type="HOGENOM" id="CLU_1036923_0_0_11"/>
<feature type="region of interest" description="Disordered" evidence="1">
    <location>
        <begin position="192"/>
        <end position="241"/>
    </location>
</feature>
<accession>F8A5X8</accession>
<feature type="region of interest" description="Disordered" evidence="1">
    <location>
        <begin position="123"/>
        <end position="180"/>
    </location>
</feature>
<organism evidence="3 4">
    <name type="scientific">Cellulomonas gilvus (strain ATCC 13127 / NRRL B-14078)</name>
    <name type="common">Cellvibrio gilvus</name>
    <dbReference type="NCBI Taxonomy" id="593907"/>
    <lineage>
        <taxon>Bacteria</taxon>
        <taxon>Bacillati</taxon>
        <taxon>Actinomycetota</taxon>
        <taxon>Actinomycetes</taxon>
        <taxon>Micrococcales</taxon>
        <taxon>Cellulomonadaceae</taxon>
        <taxon>Cellulomonas</taxon>
    </lineage>
</organism>
<feature type="compositionally biased region" description="Basic residues" evidence="1">
    <location>
        <begin position="220"/>
        <end position="237"/>
    </location>
</feature>
<evidence type="ECO:0000259" key="2">
    <source>
        <dbReference type="SMART" id="SM00496"/>
    </source>
</evidence>
<dbReference type="STRING" id="593907.Celgi_2925"/>
<evidence type="ECO:0000313" key="4">
    <source>
        <dbReference type="Proteomes" id="UP000000485"/>
    </source>
</evidence>
<sequence length="267" mass="29737">MMSDDIPVVVGRVYGIRAVGSTEYRYIGMTESTALRRFARHRANARAGRRTPFYDWLRKHDHEAVVDELELVLTTREDLGAAEIRWIAERRASGDRLLNLTDGGLGPTGVVWSDEQREAARVRSTGRKGMSRPGALNPFYGASHSAEQRARWSRDRAGSNTGEANPNFGKFGPEHPSYGHHMSAEARQALSGARRGELNPNYGRSASAETRAKMSAARVGRPKPSSRRSAHTRHHTNKGVWNPQCRFCDSTVERQFALLVLQGDEKA</sequence>
<dbReference type="SMART" id="SM00496">
    <property type="entry name" value="IENR2"/>
    <property type="match status" value="2"/>
</dbReference>
<dbReference type="AlphaFoldDB" id="F8A5X8"/>
<evidence type="ECO:0000313" key="3">
    <source>
        <dbReference type="EMBL" id="AEI13418.1"/>
    </source>
</evidence>
<keyword evidence="4" id="KW-1185">Reference proteome</keyword>
<feature type="domain" description="Nuclease associated modular" evidence="2">
    <location>
        <begin position="202"/>
        <end position="218"/>
    </location>
</feature>
<reference evidence="4" key="1">
    <citation type="submission" date="2011-04" db="EMBL/GenBank/DDBJ databases">
        <title>Complete sequence of Cellvibrio gilvus ATCC 13127.</title>
        <authorList>
            <person name="Lucas S."/>
            <person name="Han J."/>
            <person name="Lapidus A."/>
            <person name="Cheng J.-F."/>
            <person name="Goodwin L."/>
            <person name="Pitluck S."/>
            <person name="Peters L."/>
            <person name="Munk A."/>
            <person name="Detter J.C."/>
            <person name="Han C."/>
            <person name="Tapia R."/>
            <person name="Land M."/>
            <person name="Hauser L."/>
            <person name="Kyrpides N."/>
            <person name="Ivanova N."/>
            <person name="Ovchinnikova G."/>
            <person name="Pagani I."/>
            <person name="Mead D."/>
            <person name="Brumm P."/>
            <person name="Woyke T."/>
        </authorList>
    </citation>
    <scope>NUCLEOTIDE SEQUENCE [LARGE SCALE GENOMIC DNA]</scope>
    <source>
        <strain evidence="4">ATCC 13127 / NRRL B-14078</strain>
    </source>
</reference>
<dbReference type="GO" id="GO:0003677">
    <property type="term" value="F:DNA binding"/>
    <property type="evidence" value="ECO:0007669"/>
    <property type="project" value="InterPro"/>
</dbReference>
<proteinExistence type="predicted"/>
<dbReference type="CDD" id="cd10443">
    <property type="entry name" value="GIY-YIG_HE_Tlr8p_PBC-V_like"/>
    <property type="match status" value="1"/>
</dbReference>
<dbReference type="Proteomes" id="UP000000485">
    <property type="component" value="Chromosome"/>
</dbReference>
<dbReference type="InterPro" id="IPR003611">
    <property type="entry name" value="NUMOD3"/>
</dbReference>
<dbReference type="SUPFAM" id="SSF64496">
    <property type="entry name" value="DNA-binding domain of intron-encoded endonucleases"/>
    <property type="match status" value="1"/>
</dbReference>
<evidence type="ECO:0000256" key="1">
    <source>
        <dbReference type="SAM" id="MobiDB-lite"/>
    </source>
</evidence>
<feature type="compositionally biased region" description="Basic and acidic residues" evidence="1">
    <location>
        <begin position="146"/>
        <end position="157"/>
    </location>
</feature>
<name>F8A5X8_CELGA</name>
<protein>
    <recommendedName>
        <fullName evidence="2">Nuclease associated modular domain-containing protein</fullName>
    </recommendedName>
</protein>
<dbReference type="Pfam" id="PF07460">
    <property type="entry name" value="NUMOD3"/>
    <property type="match status" value="1"/>
</dbReference>
<gene>
    <name evidence="3" type="ordered locus">Celgi_2925</name>
</gene>
<feature type="domain" description="Nuclease associated modular" evidence="2">
    <location>
        <begin position="178"/>
        <end position="194"/>
    </location>
</feature>
<dbReference type="KEGG" id="cga:Celgi_2925"/>